<feature type="domain" description="SLS1 N-terminal" evidence="2">
    <location>
        <begin position="147"/>
        <end position="285"/>
    </location>
</feature>
<dbReference type="Proteomes" id="UP000243797">
    <property type="component" value="Unassembled WGS sequence"/>
</dbReference>
<dbReference type="Pfam" id="PF20778">
    <property type="entry name" value="SLS1_C"/>
    <property type="match status" value="1"/>
</dbReference>
<dbReference type="AlphaFoldDB" id="A0A2K1QN10"/>
<feature type="compositionally biased region" description="Polar residues" evidence="1">
    <location>
        <begin position="734"/>
        <end position="744"/>
    </location>
</feature>
<name>A0A2K1QN10_9PEZI</name>
<evidence type="ECO:0000256" key="1">
    <source>
        <dbReference type="SAM" id="MobiDB-lite"/>
    </source>
</evidence>
<reference evidence="4 5" key="1">
    <citation type="submission" date="2017-06" db="EMBL/GenBank/DDBJ databases">
        <title>Draft genome sequence of a variant of Elsinoe murrayae.</title>
        <authorList>
            <person name="Cheng Q."/>
        </authorList>
    </citation>
    <scope>NUCLEOTIDE SEQUENCE [LARGE SCALE GENOMIC DNA]</scope>
    <source>
        <strain evidence="4 5">CQ-2017a</strain>
    </source>
</reference>
<dbReference type="InterPro" id="IPR048401">
    <property type="entry name" value="SLS1_C"/>
</dbReference>
<gene>
    <name evidence="4" type="ORF">CAC42_6357</name>
</gene>
<dbReference type="InterPro" id="IPR048400">
    <property type="entry name" value="SLS1_N"/>
</dbReference>
<feature type="region of interest" description="Disordered" evidence="1">
    <location>
        <begin position="105"/>
        <end position="139"/>
    </location>
</feature>
<evidence type="ECO:0000259" key="3">
    <source>
        <dbReference type="Pfam" id="PF20778"/>
    </source>
</evidence>
<dbReference type="STRING" id="2082308.A0A2K1QN10"/>
<dbReference type="EMBL" id="NKHZ01000058">
    <property type="protein sequence ID" value="PNS16250.1"/>
    <property type="molecule type" value="Genomic_DNA"/>
</dbReference>
<keyword evidence="5" id="KW-1185">Reference proteome</keyword>
<protein>
    <submittedName>
        <fullName evidence="4">Uncharacterized protein</fullName>
    </submittedName>
</protein>
<sequence length="923" mass="102953">MSASVARGAFTCARCRFRQSLRQDLLALSQSKPSINSRRFASSEANLDGRSVFLDHEKSERSYKWRVLSPNGKIIGRRGRRQRQKTEPLKIKSLDQDSEVIVLRDVPEEPEDSTEEQVLPAEDDVDESPASSDRESGDLLVEGLTPKDTELFAGIEEHRPKETVLSKKKFREAQRAVTAAHTAPQLRKYIKRFEALEATRRREGAENETKSVDVSGHTSASKKGDVEKVLDNRTILVTPWFRTHSAPTVALSPDLKEKEEKVAKKLHKTSEILDRLFRKVWKVQVLEDRDASGELEVILQPRQWRLLQTRAATRLFTTLRKGVFYQRVRLDHDIKRGALRVYGPQRQAESLTDLIRQAFQSSCHFSFRLEMLAKVFPHIRQIIPSALGIRQLRQLELATGAVIYHDATSNAIRISAFDQKALREARRLVTAILDLRPKGKVERLGSAGAKTSDIPYHASSSLPLSTRAQEWIRRVRPSTTREGVATDDSKITGRLRSSSEKPSRLRKGDEQALCRVLQRGSNTPLTKLKGQLWSVPKEQATWLASFGSLLTKPSKKSQPTDSKTADVHFHRSMPRLATILSWFRSLPSTQDQDAGALANQLVVKLSPTVQLGSQITNVLHFPTLEIVFNIIQAGATGNPTIALTSVNATLNQNTCLVDLPDQSVDLEFSRSTDAIADTGKLLEDQAFKSYVESVVRSMEHDKELQAPSSLNVVVPKIPQSPMTSAGGSRKKSKANGSSSSTGTVAETLDENELAYSFMGFEFRFHRRIEPDIECMPPHLVEETDSWSVTDVEGGLVGGKRNEVVLEQGPGSQDLQGFVKRAFSMAEFITAAHRGEIKPLKQRMRTPAGETLDKAESQQEDHDTSDSLPSHGPLVDPFQKNGASEELPIGEQREKMREKVDREKGKGETGGRALEAVTVSVEED</sequence>
<feature type="region of interest" description="Disordered" evidence="1">
    <location>
        <begin position="707"/>
        <end position="745"/>
    </location>
</feature>
<feature type="region of interest" description="Disordered" evidence="1">
    <location>
        <begin position="200"/>
        <end position="224"/>
    </location>
</feature>
<proteinExistence type="predicted"/>
<comment type="caution">
    <text evidence="4">The sequence shown here is derived from an EMBL/GenBank/DDBJ whole genome shotgun (WGS) entry which is preliminary data.</text>
</comment>
<feature type="compositionally biased region" description="Basic and acidic residues" evidence="1">
    <location>
        <begin position="200"/>
        <end position="211"/>
    </location>
</feature>
<feature type="compositionally biased region" description="Basic and acidic residues" evidence="1">
    <location>
        <begin position="850"/>
        <end position="864"/>
    </location>
</feature>
<feature type="compositionally biased region" description="Basic and acidic residues" evidence="1">
    <location>
        <begin position="890"/>
        <end position="908"/>
    </location>
</feature>
<accession>A0A2K1QN10</accession>
<dbReference type="InParanoid" id="A0A2K1QN10"/>
<feature type="domain" description="SLS1 C-terminal" evidence="3">
    <location>
        <begin position="461"/>
        <end position="824"/>
    </location>
</feature>
<feature type="region of interest" description="Disordered" evidence="1">
    <location>
        <begin position="839"/>
        <end position="923"/>
    </location>
</feature>
<evidence type="ECO:0000313" key="4">
    <source>
        <dbReference type="EMBL" id="PNS16250.1"/>
    </source>
</evidence>
<feature type="compositionally biased region" description="Acidic residues" evidence="1">
    <location>
        <begin position="108"/>
        <end position="127"/>
    </location>
</feature>
<feature type="compositionally biased region" description="Basic and acidic residues" evidence="1">
    <location>
        <begin position="487"/>
        <end position="510"/>
    </location>
</feature>
<organism evidence="4 5">
    <name type="scientific">Sphaceloma murrayae</name>
    <dbReference type="NCBI Taxonomy" id="2082308"/>
    <lineage>
        <taxon>Eukaryota</taxon>
        <taxon>Fungi</taxon>
        <taxon>Dikarya</taxon>
        <taxon>Ascomycota</taxon>
        <taxon>Pezizomycotina</taxon>
        <taxon>Dothideomycetes</taxon>
        <taxon>Dothideomycetidae</taxon>
        <taxon>Myriangiales</taxon>
        <taxon>Elsinoaceae</taxon>
        <taxon>Sphaceloma</taxon>
    </lineage>
</organism>
<dbReference type="OrthoDB" id="5392646at2759"/>
<evidence type="ECO:0000259" key="2">
    <source>
        <dbReference type="Pfam" id="PF20776"/>
    </source>
</evidence>
<dbReference type="Pfam" id="PF20776">
    <property type="entry name" value="SLS1_N"/>
    <property type="match status" value="1"/>
</dbReference>
<feature type="region of interest" description="Disordered" evidence="1">
    <location>
        <begin position="477"/>
        <end position="510"/>
    </location>
</feature>
<evidence type="ECO:0000313" key="5">
    <source>
        <dbReference type="Proteomes" id="UP000243797"/>
    </source>
</evidence>